<evidence type="ECO:0000313" key="2">
    <source>
        <dbReference type="EMBL" id="UYV62595.1"/>
    </source>
</evidence>
<name>A0ABY6K5S6_9ARAC</name>
<dbReference type="InterPro" id="IPR045802">
    <property type="entry name" value="GRV2/DNAJC13_N"/>
</dbReference>
<accession>A0ABY6K5S6</accession>
<feature type="non-terminal residue" evidence="2">
    <location>
        <position position="288"/>
    </location>
</feature>
<dbReference type="PANTHER" id="PTHR36983">
    <property type="entry name" value="DNAJ HOMOLOG SUBFAMILY C MEMBER 13"/>
    <property type="match status" value="1"/>
</dbReference>
<gene>
    <name evidence="2" type="ORF">LAZ67_2001271</name>
</gene>
<dbReference type="EMBL" id="CP092864">
    <property type="protein sequence ID" value="UYV62595.1"/>
    <property type="molecule type" value="Genomic_DNA"/>
</dbReference>
<feature type="domain" description="DnaJ homologue subfamily C GRV2/DNAJC13 N-terminal" evidence="1">
    <location>
        <begin position="183"/>
        <end position="230"/>
    </location>
</feature>
<evidence type="ECO:0000313" key="3">
    <source>
        <dbReference type="Proteomes" id="UP001235939"/>
    </source>
</evidence>
<dbReference type="Proteomes" id="UP001235939">
    <property type="component" value="Chromosome 02"/>
</dbReference>
<feature type="domain" description="DnaJ homologue subfamily C GRV2/DNAJC13 N-terminal" evidence="1">
    <location>
        <begin position="231"/>
        <end position="284"/>
    </location>
</feature>
<evidence type="ECO:0000259" key="1">
    <source>
        <dbReference type="Pfam" id="PF19432"/>
    </source>
</evidence>
<sequence>MCSRPMRDLKMNENKDVACFFVTKHSWKGKYKRIFSVGTLGITTYNPTTMESTNQWAYKEFLNITPNTKNNLNNEFVITMKKGRKNDTMRFSSDHRADILTEALVGVCSALLPGDGGDSGGTACKLVSSGGGFSLEEAGLYRRCLKSRCDVANNYHRTINILAYKLGILEVSSCDLWTGVVVQHLFITDRRDEIMRLIVDAAAAHIGVPIKIKKDDLTLEDFIENKFGKFRDALLASLLDGVRASGNKDVHVKMKFTNRGQRLGPLTSHMDEEVESNHLKFLHTSFLP</sequence>
<organism evidence="2 3">
    <name type="scientific">Cordylochernes scorpioides</name>
    <dbReference type="NCBI Taxonomy" id="51811"/>
    <lineage>
        <taxon>Eukaryota</taxon>
        <taxon>Metazoa</taxon>
        <taxon>Ecdysozoa</taxon>
        <taxon>Arthropoda</taxon>
        <taxon>Chelicerata</taxon>
        <taxon>Arachnida</taxon>
        <taxon>Pseudoscorpiones</taxon>
        <taxon>Cheliferoidea</taxon>
        <taxon>Chernetidae</taxon>
        <taxon>Cordylochernes</taxon>
    </lineage>
</organism>
<dbReference type="PANTHER" id="PTHR36983:SF2">
    <property type="entry name" value="DNAJ HOMOLOG SUBFAMILY C MEMBER 13"/>
    <property type="match status" value="1"/>
</dbReference>
<protein>
    <submittedName>
        <fullName evidence="2">DNAJC13</fullName>
    </submittedName>
</protein>
<reference evidence="2 3" key="1">
    <citation type="submission" date="2022-01" db="EMBL/GenBank/DDBJ databases">
        <title>A chromosomal length assembly of Cordylochernes scorpioides.</title>
        <authorList>
            <person name="Zeh D."/>
            <person name="Zeh J."/>
        </authorList>
    </citation>
    <scope>NUCLEOTIDE SEQUENCE [LARGE SCALE GENOMIC DNA]</scope>
    <source>
        <strain evidence="2">IN4F17</strain>
        <tissue evidence="2">Whole Body</tissue>
    </source>
</reference>
<feature type="domain" description="DnaJ homologue subfamily C GRV2/DNAJC13 N-terminal" evidence="1">
    <location>
        <begin position="19"/>
        <end position="104"/>
    </location>
</feature>
<dbReference type="InterPro" id="IPR044978">
    <property type="entry name" value="GRV2/DNAJC13"/>
</dbReference>
<keyword evidence="3" id="KW-1185">Reference proteome</keyword>
<dbReference type="Pfam" id="PF19432">
    <property type="entry name" value="RME-8_N"/>
    <property type="match status" value="3"/>
</dbReference>
<proteinExistence type="predicted"/>